<dbReference type="RefSeq" id="XP_007721462.1">
    <property type="nucleotide sequence ID" value="XM_007723272.1"/>
</dbReference>
<dbReference type="GO" id="GO:0004674">
    <property type="term" value="F:protein serine/threonine kinase activity"/>
    <property type="evidence" value="ECO:0007669"/>
    <property type="project" value="UniProtKB-KW"/>
</dbReference>
<organism evidence="10 11">
    <name type="scientific">Capronia coronata CBS 617.96</name>
    <dbReference type="NCBI Taxonomy" id="1182541"/>
    <lineage>
        <taxon>Eukaryota</taxon>
        <taxon>Fungi</taxon>
        <taxon>Dikarya</taxon>
        <taxon>Ascomycota</taxon>
        <taxon>Pezizomycotina</taxon>
        <taxon>Eurotiomycetes</taxon>
        <taxon>Chaetothyriomycetidae</taxon>
        <taxon>Chaetothyriales</taxon>
        <taxon>Herpotrichiellaceae</taxon>
        <taxon>Capronia</taxon>
    </lineage>
</organism>
<reference evidence="10 11" key="1">
    <citation type="submission" date="2013-03" db="EMBL/GenBank/DDBJ databases">
        <title>The Genome Sequence of Capronia coronata CBS 617.96.</title>
        <authorList>
            <consortium name="The Broad Institute Genomics Platform"/>
            <person name="Cuomo C."/>
            <person name="de Hoog S."/>
            <person name="Gorbushina A."/>
            <person name="Walker B."/>
            <person name="Young S.K."/>
            <person name="Zeng Q."/>
            <person name="Gargeya S."/>
            <person name="Fitzgerald M."/>
            <person name="Haas B."/>
            <person name="Abouelleil A."/>
            <person name="Allen A.W."/>
            <person name="Alvarado L."/>
            <person name="Arachchi H.M."/>
            <person name="Berlin A.M."/>
            <person name="Chapman S.B."/>
            <person name="Gainer-Dewar J."/>
            <person name="Goldberg J."/>
            <person name="Griggs A."/>
            <person name="Gujja S."/>
            <person name="Hansen M."/>
            <person name="Howarth C."/>
            <person name="Imamovic A."/>
            <person name="Ireland A."/>
            <person name="Larimer J."/>
            <person name="McCowan C."/>
            <person name="Murphy C."/>
            <person name="Pearson M."/>
            <person name="Poon T.W."/>
            <person name="Priest M."/>
            <person name="Roberts A."/>
            <person name="Saif S."/>
            <person name="Shea T."/>
            <person name="Sisk P."/>
            <person name="Sykes S."/>
            <person name="Wortman J."/>
            <person name="Nusbaum C."/>
            <person name="Birren B."/>
        </authorList>
    </citation>
    <scope>NUCLEOTIDE SEQUENCE [LARGE SCALE GENOMIC DNA]</scope>
    <source>
        <strain evidence="10 11">CBS 617.96</strain>
    </source>
</reference>
<keyword evidence="6" id="KW-0067">ATP-binding</keyword>
<dbReference type="Gene3D" id="1.10.510.10">
    <property type="entry name" value="Transferase(Phosphotransferase) domain 1"/>
    <property type="match status" value="1"/>
</dbReference>
<evidence type="ECO:0000256" key="6">
    <source>
        <dbReference type="ARBA" id="ARBA00022840"/>
    </source>
</evidence>
<dbReference type="InterPro" id="IPR000719">
    <property type="entry name" value="Prot_kinase_dom"/>
</dbReference>
<dbReference type="GO" id="GO:0005524">
    <property type="term" value="F:ATP binding"/>
    <property type="evidence" value="ECO:0007669"/>
    <property type="project" value="UniProtKB-KW"/>
</dbReference>
<evidence type="ECO:0000259" key="9">
    <source>
        <dbReference type="PROSITE" id="PS50011"/>
    </source>
</evidence>
<evidence type="ECO:0000256" key="2">
    <source>
        <dbReference type="ARBA" id="ARBA00022527"/>
    </source>
</evidence>
<dbReference type="PANTHER" id="PTHR43671">
    <property type="entry name" value="SERINE/THREONINE-PROTEIN KINASE NEK"/>
    <property type="match status" value="1"/>
</dbReference>
<evidence type="ECO:0000256" key="1">
    <source>
        <dbReference type="ARBA" id="ARBA00012513"/>
    </source>
</evidence>
<evidence type="ECO:0000313" key="11">
    <source>
        <dbReference type="Proteomes" id="UP000019484"/>
    </source>
</evidence>
<feature type="domain" description="Protein kinase" evidence="9">
    <location>
        <begin position="77"/>
        <end position="450"/>
    </location>
</feature>
<dbReference type="EC" id="2.7.11.1" evidence="1"/>
<sequence>MPPVGSGHLQVPHFTKDDYWVDYDPDNYNLREPGTDLDRQWYYSRIHRGAFGGKVENQAFMLRRLNLERNRDEDDEWGPVRLLGAGTYGRVGLWEKRNAKNIPVDELALKESVYDEAHPPTHDPEVSDIKNKPRLLREATIQSDLNWKDDRVAPHLRKYKFISDHRADEQGRYRFYLEFCRHGDLDHLRRLYRAWNHHLPEVFVWHVFHRLAVACEALRSGPNFDSLAMDDRYFDDYDQDVKDQGIVCLHLDMKPGNVLLGYEPFAPYPPDEPEIHDLPEPLLSDYGMSDYTSISDMRNPFSYWWRGTRAYKATEQLFYGAHWKSPPNGAITWIHDEKGRRLDYKHARAMQRKWNYKNPAGDISFDHSLNIYGAGATMYAVTTLSRDRRLIRVRAKHYSKYRQNGNHQVSKVRTKLPGVYSSRLRHLIHRCIDPDPANRPSQVELMDATLRGLRLAERRVRRARAEAHAAAGGDVNVTPPPLPEEKLYYRDHEINDLPLGDAPFHAQADDFEYLVRDQFVNPDIPRLKLPKTKYGRFPEDWNRPAGNWRTLYSETNRENVWFKPVN</sequence>
<dbReference type="eggNOG" id="KOG0591">
    <property type="taxonomic scope" value="Eukaryota"/>
</dbReference>
<dbReference type="SMART" id="SM00220">
    <property type="entry name" value="S_TKc"/>
    <property type="match status" value="1"/>
</dbReference>
<evidence type="ECO:0000256" key="7">
    <source>
        <dbReference type="ARBA" id="ARBA00047899"/>
    </source>
</evidence>
<evidence type="ECO:0000256" key="8">
    <source>
        <dbReference type="ARBA" id="ARBA00048679"/>
    </source>
</evidence>
<proteinExistence type="predicted"/>
<dbReference type="PROSITE" id="PS50011">
    <property type="entry name" value="PROTEIN_KINASE_DOM"/>
    <property type="match status" value="1"/>
</dbReference>
<keyword evidence="3" id="KW-0808">Transferase</keyword>
<dbReference type="PROSITE" id="PS00108">
    <property type="entry name" value="PROTEIN_KINASE_ST"/>
    <property type="match status" value="1"/>
</dbReference>
<comment type="catalytic activity">
    <reaction evidence="8">
        <text>L-seryl-[protein] + ATP = O-phospho-L-seryl-[protein] + ADP + H(+)</text>
        <dbReference type="Rhea" id="RHEA:17989"/>
        <dbReference type="Rhea" id="RHEA-COMP:9863"/>
        <dbReference type="Rhea" id="RHEA-COMP:11604"/>
        <dbReference type="ChEBI" id="CHEBI:15378"/>
        <dbReference type="ChEBI" id="CHEBI:29999"/>
        <dbReference type="ChEBI" id="CHEBI:30616"/>
        <dbReference type="ChEBI" id="CHEBI:83421"/>
        <dbReference type="ChEBI" id="CHEBI:456216"/>
        <dbReference type="EC" id="2.7.11.1"/>
    </reaction>
</comment>
<gene>
    <name evidence="10" type="ORF">A1O1_02361</name>
</gene>
<dbReference type="HOGENOM" id="CLU_012259_1_0_1"/>
<comment type="caution">
    <text evidence="10">The sequence shown here is derived from an EMBL/GenBank/DDBJ whole genome shotgun (WGS) entry which is preliminary data.</text>
</comment>
<dbReference type="STRING" id="1182541.W9YN52"/>
<comment type="catalytic activity">
    <reaction evidence="7">
        <text>L-threonyl-[protein] + ATP = O-phospho-L-threonyl-[protein] + ADP + H(+)</text>
        <dbReference type="Rhea" id="RHEA:46608"/>
        <dbReference type="Rhea" id="RHEA-COMP:11060"/>
        <dbReference type="Rhea" id="RHEA-COMP:11605"/>
        <dbReference type="ChEBI" id="CHEBI:15378"/>
        <dbReference type="ChEBI" id="CHEBI:30013"/>
        <dbReference type="ChEBI" id="CHEBI:30616"/>
        <dbReference type="ChEBI" id="CHEBI:61977"/>
        <dbReference type="ChEBI" id="CHEBI:456216"/>
        <dbReference type="EC" id="2.7.11.1"/>
    </reaction>
</comment>
<dbReference type="PANTHER" id="PTHR43671:SF98">
    <property type="entry name" value="SERINE_THREONINE-PROTEIN KINASE NEK11"/>
    <property type="match status" value="1"/>
</dbReference>
<accession>W9YN52</accession>
<keyword evidence="5 10" id="KW-0418">Kinase</keyword>
<evidence type="ECO:0000313" key="10">
    <source>
        <dbReference type="EMBL" id="EXJ93968.1"/>
    </source>
</evidence>
<evidence type="ECO:0000256" key="4">
    <source>
        <dbReference type="ARBA" id="ARBA00022741"/>
    </source>
</evidence>
<dbReference type="Proteomes" id="UP000019484">
    <property type="component" value="Unassembled WGS sequence"/>
</dbReference>
<evidence type="ECO:0000256" key="3">
    <source>
        <dbReference type="ARBA" id="ARBA00022679"/>
    </source>
</evidence>
<evidence type="ECO:0000256" key="5">
    <source>
        <dbReference type="ARBA" id="ARBA00022777"/>
    </source>
</evidence>
<dbReference type="OrthoDB" id="310217at2759"/>
<dbReference type="InterPro" id="IPR011009">
    <property type="entry name" value="Kinase-like_dom_sf"/>
</dbReference>
<name>W9YN52_9EURO</name>
<dbReference type="GO" id="GO:0005634">
    <property type="term" value="C:nucleus"/>
    <property type="evidence" value="ECO:0007669"/>
    <property type="project" value="TreeGrafter"/>
</dbReference>
<dbReference type="AlphaFoldDB" id="W9YN52"/>
<keyword evidence="11" id="KW-1185">Reference proteome</keyword>
<dbReference type="InterPro" id="IPR008271">
    <property type="entry name" value="Ser/Thr_kinase_AS"/>
</dbReference>
<dbReference type="SUPFAM" id="SSF56112">
    <property type="entry name" value="Protein kinase-like (PK-like)"/>
    <property type="match status" value="1"/>
</dbReference>
<dbReference type="GeneID" id="19157261"/>
<dbReference type="InterPro" id="IPR050660">
    <property type="entry name" value="NEK_Ser/Thr_kinase"/>
</dbReference>
<keyword evidence="2 10" id="KW-0723">Serine/threonine-protein kinase</keyword>
<dbReference type="EMBL" id="AMWN01000002">
    <property type="protein sequence ID" value="EXJ93968.1"/>
    <property type="molecule type" value="Genomic_DNA"/>
</dbReference>
<protein>
    <recommendedName>
        <fullName evidence="1">non-specific serine/threonine protein kinase</fullName>
        <ecNumber evidence="1">2.7.11.1</ecNumber>
    </recommendedName>
</protein>
<keyword evidence="4" id="KW-0547">Nucleotide-binding</keyword>